<proteinExistence type="predicted"/>
<comment type="caution">
    <text evidence="2">The sequence shown here is derived from an EMBL/GenBank/DDBJ whole genome shotgun (WGS) entry which is preliminary data.</text>
</comment>
<protein>
    <submittedName>
        <fullName evidence="2">Uncharacterized protein</fullName>
    </submittedName>
</protein>
<name>A0A8J1U1K7_OWEFU</name>
<dbReference type="OrthoDB" id="5956574at2759"/>
<feature type="compositionally biased region" description="Basic and acidic residues" evidence="1">
    <location>
        <begin position="291"/>
        <end position="303"/>
    </location>
</feature>
<dbReference type="Proteomes" id="UP000749559">
    <property type="component" value="Unassembled WGS sequence"/>
</dbReference>
<reference evidence="2" key="1">
    <citation type="submission" date="2022-03" db="EMBL/GenBank/DDBJ databases">
        <authorList>
            <person name="Martin C."/>
        </authorList>
    </citation>
    <scope>NUCLEOTIDE SEQUENCE</scope>
</reference>
<dbReference type="EMBL" id="CAIIXF020000006">
    <property type="protein sequence ID" value="CAH1786356.1"/>
    <property type="molecule type" value="Genomic_DNA"/>
</dbReference>
<evidence type="ECO:0000256" key="1">
    <source>
        <dbReference type="SAM" id="MobiDB-lite"/>
    </source>
</evidence>
<evidence type="ECO:0000313" key="2">
    <source>
        <dbReference type="EMBL" id="CAH1786356.1"/>
    </source>
</evidence>
<gene>
    <name evidence="2" type="ORF">OFUS_LOCUS12269</name>
</gene>
<dbReference type="AlphaFoldDB" id="A0A8J1U1K7"/>
<sequence length="303" mass="34469">MLLGLKRQLDYASYKPGKDCNNDGDIQTGIMADKNDQSSTHKQRSKDDRPVPNGATISAEANLRQEKKKEIDTAFKEVKDKLSDISYVRVAYWRHKKYLRGQASRYITSGMLPSQYKRLTEGAGMGSLSQLQLDRFTGVYAPVVHDLKEESMEEAVHLEIGMYENIEDGITIMSDGCHGSHKNANDCDVIVLGYKSHQVLQSCHVTKNDDPSPQRHETFGTKKIYETFDENSIWIGTHVHDANTAINVFIRDERAPTINQNDTWHASHNMKKQISNIAHGSKKSHGQTWHRQLEDKPESIRQF</sequence>
<feature type="region of interest" description="Disordered" evidence="1">
    <location>
        <begin position="279"/>
        <end position="303"/>
    </location>
</feature>
<evidence type="ECO:0000313" key="3">
    <source>
        <dbReference type="Proteomes" id="UP000749559"/>
    </source>
</evidence>
<accession>A0A8J1U1K7</accession>
<organism evidence="2 3">
    <name type="scientific">Owenia fusiformis</name>
    <name type="common">Polychaete worm</name>
    <dbReference type="NCBI Taxonomy" id="6347"/>
    <lineage>
        <taxon>Eukaryota</taxon>
        <taxon>Metazoa</taxon>
        <taxon>Spiralia</taxon>
        <taxon>Lophotrochozoa</taxon>
        <taxon>Annelida</taxon>
        <taxon>Polychaeta</taxon>
        <taxon>Sedentaria</taxon>
        <taxon>Canalipalpata</taxon>
        <taxon>Sabellida</taxon>
        <taxon>Oweniida</taxon>
        <taxon>Oweniidae</taxon>
        <taxon>Owenia</taxon>
    </lineage>
</organism>
<feature type="region of interest" description="Disordered" evidence="1">
    <location>
        <begin position="14"/>
        <end position="54"/>
    </location>
</feature>
<keyword evidence="3" id="KW-1185">Reference proteome</keyword>